<sequence length="91" mass="10644">MNFLSTHHFLYSCLNNFFEIEARNKESLNCTTPCVGLAQIRKANLPRPSGCYAILCLRLVPVLFQSNIHPRLLLQHYIYLLLFHNLVKQRN</sequence>
<comment type="caution">
    <text evidence="1">The sequence shown here is derived from an EMBL/GenBank/DDBJ whole genome shotgun (WGS) entry which is preliminary data.</text>
</comment>
<gene>
    <name evidence="1" type="ORF">GB175_18760</name>
</gene>
<reference evidence="1" key="1">
    <citation type="journal article" date="2018" name="Genome Biol.">
        <title>SKESA: strategic k-mer extension for scrupulous assemblies.</title>
        <authorList>
            <person name="Souvorov A."/>
            <person name="Agarwala R."/>
            <person name="Lipman D.J."/>
        </authorList>
    </citation>
    <scope>NUCLEOTIDE SEQUENCE</scope>
    <source>
        <strain evidence="1">Salmonella enterica</strain>
    </source>
</reference>
<dbReference type="AlphaFoldDB" id="A0A6Y4E0E2"/>
<evidence type="ECO:0000313" key="1">
    <source>
        <dbReference type="EMBL" id="HAB5561153.1"/>
    </source>
</evidence>
<proteinExistence type="predicted"/>
<accession>A0A6Y4E0E2</accession>
<name>A0A6Y4E0E2_SALIN</name>
<dbReference type="EMBL" id="DAAHDC010000079">
    <property type="protein sequence ID" value="HAB5561153.1"/>
    <property type="molecule type" value="Genomic_DNA"/>
</dbReference>
<reference evidence="1" key="2">
    <citation type="submission" date="2019-10" db="EMBL/GenBank/DDBJ databases">
        <authorList>
            <consortium name="NCBI Pathogen Detection Project"/>
        </authorList>
    </citation>
    <scope>NUCLEOTIDE SEQUENCE</scope>
    <source>
        <strain evidence="1">Salmonella enterica</strain>
    </source>
</reference>
<organism evidence="1">
    <name type="scientific">Salmonella infantis</name>
    <dbReference type="NCBI Taxonomy" id="595"/>
    <lineage>
        <taxon>Bacteria</taxon>
        <taxon>Pseudomonadati</taxon>
        <taxon>Pseudomonadota</taxon>
        <taxon>Gammaproteobacteria</taxon>
        <taxon>Enterobacterales</taxon>
        <taxon>Enterobacteriaceae</taxon>
        <taxon>Salmonella</taxon>
    </lineage>
</organism>
<protein>
    <submittedName>
        <fullName evidence="1">Uncharacterized protein</fullName>
    </submittedName>
</protein>